<dbReference type="RefSeq" id="WP_153372159.1">
    <property type="nucleotide sequence ID" value="NZ_CP045650.1"/>
</dbReference>
<evidence type="ECO:0000313" key="4">
    <source>
        <dbReference type="Proteomes" id="UP000480556"/>
    </source>
</evidence>
<sequence>MLKLLLLLLIFICVYALWMVMQKVQKKQRAVQRSSSYLINNQHVAQADVQKKEFKDSIHPDQKRLFDDMAQLFLQQYYCLTEIQQGQVLQQEWLSKMPLRTVTEIRQLDLGEWSIVWSLAQQSLEYYVGTYGWFYTHVDLNGVEHRNEIRQPGKLS</sequence>
<evidence type="ECO:0000313" key="1">
    <source>
        <dbReference type="EMBL" id="MQW91457.1"/>
    </source>
</evidence>
<name>A0A5Q0P4V8_9GAMM</name>
<dbReference type="Proteomes" id="UP000327478">
    <property type="component" value="Chromosome"/>
</dbReference>
<dbReference type="EMBL" id="WITK01000003">
    <property type="protein sequence ID" value="MQW91457.1"/>
    <property type="molecule type" value="Genomic_DNA"/>
</dbReference>
<reference evidence="3 4" key="1">
    <citation type="submission" date="2019-10" db="EMBL/GenBank/DDBJ databases">
        <authorList>
            <person name="Dong K."/>
        </authorList>
    </citation>
    <scope>NUCLEOTIDE SEQUENCE [LARGE SCALE GENOMIC DNA]</scope>
    <source>
        <strain evidence="3">dk386</strain>
        <strain evidence="2">Dk386</strain>
        <strain evidence="1">Dk771</strain>
        <strain evidence="4">dk771</strain>
    </source>
</reference>
<gene>
    <name evidence="2" type="ORF">GFH30_09710</name>
    <name evidence="1" type="ORF">GHJ48_03445</name>
</gene>
<evidence type="ECO:0000313" key="3">
    <source>
        <dbReference type="Proteomes" id="UP000327478"/>
    </source>
</evidence>
<evidence type="ECO:0008006" key="5">
    <source>
        <dbReference type="Google" id="ProtNLM"/>
    </source>
</evidence>
<organism evidence="1 4">
    <name type="scientific">Acinetobacter wanghuae</name>
    <dbReference type="NCBI Taxonomy" id="2662362"/>
    <lineage>
        <taxon>Bacteria</taxon>
        <taxon>Pseudomonadati</taxon>
        <taxon>Pseudomonadota</taxon>
        <taxon>Gammaproteobacteria</taxon>
        <taxon>Moraxellales</taxon>
        <taxon>Moraxellaceae</taxon>
        <taxon>Acinetobacter</taxon>
    </lineage>
</organism>
<accession>A0A5Q0P4V8</accession>
<dbReference type="Proteomes" id="UP000480556">
    <property type="component" value="Unassembled WGS sequence"/>
</dbReference>
<protein>
    <recommendedName>
        <fullName evidence="5">Orphan protein</fullName>
    </recommendedName>
</protein>
<dbReference type="AlphaFoldDB" id="A0A5Q0P4V8"/>
<keyword evidence="3" id="KW-1185">Reference proteome</keyword>
<dbReference type="EMBL" id="CP045650">
    <property type="protein sequence ID" value="QGA11642.1"/>
    <property type="molecule type" value="Genomic_DNA"/>
</dbReference>
<proteinExistence type="predicted"/>
<evidence type="ECO:0000313" key="2">
    <source>
        <dbReference type="EMBL" id="QGA11642.1"/>
    </source>
</evidence>